<dbReference type="EMBL" id="JBBNAE010000007">
    <property type="protein sequence ID" value="KAK9110152.1"/>
    <property type="molecule type" value="Genomic_DNA"/>
</dbReference>
<accession>A0AAP0I893</accession>
<keyword evidence="4" id="KW-1185">Reference proteome</keyword>
<dbReference type="EMBL" id="JBBNAE010000007">
    <property type="protein sequence ID" value="KAK9110503.1"/>
    <property type="molecule type" value="Genomic_DNA"/>
</dbReference>
<gene>
    <name evidence="2" type="ORF">Sjap_018212</name>
    <name evidence="3" type="ORF">Sjap_018563</name>
    <name evidence="1" type="ORF">Sjap_020008</name>
</gene>
<dbReference type="EMBL" id="JBBNAE010000008">
    <property type="protein sequence ID" value="KAK9102754.1"/>
    <property type="molecule type" value="Genomic_DNA"/>
</dbReference>
<name>A0AAP0I893_9MAGN</name>
<evidence type="ECO:0000313" key="3">
    <source>
        <dbReference type="EMBL" id="KAK9110503.1"/>
    </source>
</evidence>
<protein>
    <submittedName>
        <fullName evidence="3">Uncharacterized protein</fullName>
    </submittedName>
</protein>
<comment type="caution">
    <text evidence="3">The sequence shown here is derived from an EMBL/GenBank/DDBJ whole genome shotgun (WGS) entry which is preliminary data.</text>
</comment>
<evidence type="ECO:0000313" key="4">
    <source>
        <dbReference type="Proteomes" id="UP001417504"/>
    </source>
</evidence>
<dbReference type="AlphaFoldDB" id="A0AAP0I893"/>
<evidence type="ECO:0000313" key="1">
    <source>
        <dbReference type="EMBL" id="KAK9102754.1"/>
    </source>
</evidence>
<evidence type="ECO:0000313" key="2">
    <source>
        <dbReference type="EMBL" id="KAK9110152.1"/>
    </source>
</evidence>
<organism evidence="3 4">
    <name type="scientific">Stephania japonica</name>
    <dbReference type="NCBI Taxonomy" id="461633"/>
    <lineage>
        <taxon>Eukaryota</taxon>
        <taxon>Viridiplantae</taxon>
        <taxon>Streptophyta</taxon>
        <taxon>Embryophyta</taxon>
        <taxon>Tracheophyta</taxon>
        <taxon>Spermatophyta</taxon>
        <taxon>Magnoliopsida</taxon>
        <taxon>Ranunculales</taxon>
        <taxon>Menispermaceae</taxon>
        <taxon>Menispermoideae</taxon>
        <taxon>Cissampelideae</taxon>
        <taxon>Stephania</taxon>
    </lineage>
</organism>
<reference evidence="3 4" key="1">
    <citation type="submission" date="2024-01" db="EMBL/GenBank/DDBJ databases">
        <title>Genome assemblies of Stephania.</title>
        <authorList>
            <person name="Yang L."/>
        </authorList>
    </citation>
    <scope>NUCLEOTIDE SEQUENCE [LARGE SCALE GENOMIC DNA]</scope>
    <source>
        <strain evidence="3">QJT</strain>
        <tissue evidence="3">Leaf</tissue>
    </source>
</reference>
<proteinExistence type="predicted"/>
<sequence length="54" mass="6179">MRAFSTFYLKIGWAYLMTGSPLSLDKHVYECLCKPAAYLTLQPNNGLNSKPRLR</sequence>
<dbReference type="Proteomes" id="UP001417504">
    <property type="component" value="Unassembled WGS sequence"/>
</dbReference>